<organism evidence="1 2">
    <name type="scientific">Xanthomonas nasturtii</name>
    <dbReference type="NCBI Taxonomy" id="1843581"/>
    <lineage>
        <taxon>Bacteria</taxon>
        <taxon>Pseudomonadati</taxon>
        <taxon>Pseudomonadota</taxon>
        <taxon>Gammaproteobacteria</taxon>
        <taxon>Lysobacterales</taxon>
        <taxon>Lysobacteraceae</taxon>
        <taxon>Xanthomonas</taxon>
    </lineage>
</organism>
<dbReference type="Proteomes" id="UP000259570">
    <property type="component" value="Unassembled WGS sequence"/>
</dbReference>
<evidence type="ECO:0000313" key="1">
    <source>
        <dbReference type="EMBL" id="RFF41933.1"/>
    </source>
</evidence>
<comment type="caution">
    <text evidence="1">The sequence shown here is derived from an EMBL/GenBank/DDBJ whole genome shotgun (WGS) entry which is preliminary data.</text>
</comment>
<reference evidence="1 2" key="1">
    <citation type="submission" date="2018-08" db="EMBL/GenBank/DDBJ databases">
        <title>Genome sequencing of X. nasturtii WHRI 8984.</title>
        <authorList>
            <person name="Studholme D.J."/>
            <person name="Mchugh J."/>
            <person name="Vicente J."/>
        </authorList>
    </citation>
    <scope>NUCLEOTIDE SEQUENCE [LARGE SCALE GENOMIC DNA]</scope>
    <source>
        <strain evidence="1 2">WHRI 8984</strain>
    </source>
</reference>
<gene>
    <name evidence="1" type="ORF">DZD52_03550</name>
</gene>
<name>A0A3E1KR27_9XANT</name>
<evidence type="ECO:0000313" key="2">
    <source>
        <dbReference type="Proteomes" id="UP000259570"/>
    </source>
</evidence>
<sequence length="63" mass="7196">MLRAPGLAARCRWWCRCVCGEGREVVAVGEFASLHLRGMRSACVSQDHTCEQKTPSMPRYRER</sequence>
<dbReference type="EMBL" id="QUZM01000004">
    <property type="protein sequence ID" value="RFF41933.1"/>
    <property type="molecule type" value="Genomic_DNA"/>
</dbReference>
<proteinExistence type="predicted"/>
<accession>A0A3E1KR27</accession>
<protein>
    <submittedName>
        <fullName evidence="1">Uncharacterized protein</fullName>
    </submittedName>
</protein>
<dbReference type="AlphaFoldDB" id="A0A3E1KR27"/>